<evidence type="ECO:0000313" key="2">
    <source>
        <dbReference type="EMBL" id="MXR20621.1"/>
    </source>
</evidence>
<accession>A0A6B0SLP6</accession>
<reference evidence="2 3" key="1">
    <citation type="submission" date="2019-12" db="EMBL/GenBank/DDBJ databases">
        <title>Isolation and characterization of three novel carbon monoxide-oxidizing members of Halobacteria from salione crusts and soils.</title>
        <authorList>
            <person name="Myers M.R."/>
            <person name="King G.M."/>
        </authorList>
    </citation>
    <scope>NUCLEOTIDE SEQUENCE [LARGE SCALE GENOMIC DNA]</scope>
    <source>
        <strain evidence="2 3">PCN9</strain>
    </source>
</reference>
<evidence type="ECO:0008006" key="4">
    <source>
        <dbReference type="Google" id="ProtNLM"/>
    </source>
</evidence>
<evidence type="ECO:0000256" key="1">
    <source>
        <dbReference type="SAM" id="MobiDB-lite"/>
    </source>
</evidence>
<gene>
    <name evidence="2" type="ORF">GRX66_08365</name>
</gene>
<dbReference type="RefSeq" id="WP_159526159.1">
    <property type="nucleotide sequence ID" value="NZ_WUUU01000052.1"/>
</dbReference>
<dbReference type="EMBL" id="WUUU01000052">
    <property type="protein sequence ID" value="MXR20621.1"/>
    <property type="molecule type" value="Genomic_DNA"/>
</dbReference>
<keyword evidence="3" id="KW-1185">Reference proteome</keyword>
<organism evidence="2 3">
    <name type="scientific">Halobacterium bonnevillei</name>
    <dbReference type="NCBI Taxonomy" id="2692200"/>
    <lineage>
        <taxon>Archaea</taxon>
        <taxon>Methanobacteriati</taxon>
        <taxon>Methanobacteriota</taxon>
        <taxon>Stenosarchaea group</taxon>
        <taxon>Halobacteria</taxon>
        <taxon>Halobacteriales</taxon>
        <taxon>Halobacteriaceae</taxon>
        <taxon>Halobacterium</taxon>
    </lineage>
</organism>
<name>A0A6B0SLP6_9EURY</name>
<dbReference type="AlphaFoldDB" id="A0A6B0SLP6"/>
<evidence type="ECO:0000313" key="3">
    <source>
        <dbReference type="Proteomes" id="UP000471521"/>
    </source>
</evidence>
<proteinExistence type="predicted"/>
<sequence>MRDSATHPDDAASLDAAPTGGVEQTTWQHLADADPIAVRDPLAELLGVVPAGDPLVVSFADVVLRAGHACPAVAGAYRSTQLALDELYQAGTPVRSRIKVVVGGDPADPGLGPMANVVSHVTGADRETGFTGFGGYGGRQDLLSFGDLDGPGRTFEFTRTDTEQAVRVSFASGAVGMSPPDGGDGGVTDLIPKLVAGEATDAERDQFQDEWHTRVQRVLDATPGEDSPFTLAVPE</sequence>
<dbReference type="OrthoDB" id="252327at2157"/>
<comment type="caution">
    <text evidence="2">The sequence shown here is derived from an EMBL/GenBank/DDBJ whole genome shotgun (WGS) entry which is preliminary data.</text>
</comment>
<feature type="region of interest" description="Disordered" evidence="1">
    <location>
        <begin position="1"/>
        <end position="23"/>
    </location>
</feature>
<feature type="compositionally biased region" description="Basic and acidic residues" evidence="1">
    <location>
        <begin position="1"/>
        <end position="10"/>
    </location>
</feature>
<protein>
    <recommendedName>
        <fullName evidence="4">Formylmethanofuran dehydrogenase subunit E domain-containing protein</fullName>
    </recommendedName>
</protein>
<dbReference type="Proteomes" id="UP000471521">
    <property type="component" value="Unassembled WGS sequence"/>
</dbReference>